<dbReference type="GO" id="GO:0009317">
    <property type="term" value="C:acetyl-CoA carboxylase complex"/>
    <property type="evidence" value="ECO:0007669"/>
    <property type="project" value="InterPro"/>
</dbReference>
<keyword evidence="6" id="KW-1185">Reference proteome</keyword>
<evidence type="ECO:0000259" key="4">
    <source>
        <dbReference type="PROSITE" id="PS50968"/>
    </source>
</evidence>
<dbReference type="InterPro" id="IPR001249">
    <property type="entry name" value="AcCoA_biotinCC"/>
</dbReference>
<dbReference type="SUPFAM" id="SSF51230">
    <property type="entry name" value="Single hybrid motif"/>
    <property type="match status" value="1"/>
</dbReference>
<evidence type="ECO:0000256" key="1">
    <source>
        <dbReference type="ARBA" id="ARBA00017562"/>
    </source>
</evidence>
<keyword evidence="2 3" id="KW-0092">Biotin</keyword>
<dbReference type="STRING" id="1318466.BN85410990"/>
<dbReference type="GO" id="GO:0006633">
    <property type="term" value="P:fatty acid biosynthetic process"/>
    <property type="evidence" value="ECO:0007669"/>
    <property type="project" value="UniProtKB-UniPathway"/>
</dbReference>
<dbReference type="Gene3D" id="2.40.50.100">
    <property type="match status" value="1"/>
</dbReference>
<dbReference type="OrthoDB" id="9811735at2"/>
<dbReference type="KEGG" id="apal:BN85410990"/>
<dbReference type="Pfam" id="PF00364">
    <property type="entry name" value="Biotin_lipoyl"/>
    <property type="match status" value="1"/>
</dbReference>
<dbReference type="PANTHER" id="PTHR45266">
    <property type="entry name" value="OXALOACETATE DECARBOXYLASE ALPHA CHAIN"/>
    <property type="match status" value="1"/>
</dbReference>
<keyword evidence="3" id="KW-0444">Lipid biosynthesis</keyword>
<protein>
    <recommendedName>
        <fullName evidence="1 3">Biotin carboxyl carrier protein of acetyl-CoA carboxylase</fullName>
    </recommendedName>
</protein>
<sequence length="148" mass="16673">MKLKEIQSIIKDFESSTLRSLELEMDSFKLKLSKNNIEEPKTITNHIIEQKNSDQTLIEPTINLPKKEIKSPLVGTYYESSSPTSEPFVTKGSKVKKGDVVCIIEAMKIMNEITSPYDGVIDSVCLENKNVVGFDDVLFTVVENENTK</sequence>
<dbReference type="Proteomes" id="UP000032740">
    <property type="component" value="Chromosome"/>
</dbReference>
<dbReference type="InterPro" id="IPR050709">
    <property type="entry name" value="Biotin_Carboxyl_Carrier/Decarb"/>
</dbReference>
<dbReference type="InterPro" id="IPR000089">
    <property type="entry name" value="Biotin_lipoyl"/>
</dbReference>
<evidence type="ECO:0000256" key="3">
    <source>
        <dbReference type="RuleBase" id="RU364072"/>
    </source>
</evidence>
<feature type="domain" description="Lipoyl-binding" evidence="4">
    <location>
        <begin position="66"/>
        <end position="142"/>
    </location>
</feature>
<dbReference type="InterPro" id="IPR011053">
    <property type="entry name" value="Single_hybrid_motif"/>
</dbReference>
<dbReference type="GO" id="GO:0003989">
    <property type="term" value="F:acetyl-CoA carboxylase activity"/>
    <property type="evidence" value="ECO:0007669"/>
    <property type="project" value="InterPro"/>
</dbReference>
<gene>
    <name evidence="5" type="primary">accB</name>
    <name evidence="5" type="ORF">BN85410990</name>
</gene>
<evidence type="ECO:0000313" key="6">
    <source>
        <dbReference type="Proteomes" id="UP000032740"/>
    </source>
</evidence>
<dbReference type="HOGENOM" id="CLU_016733_3_2_14"/>
<evidence type="ECO:0000256" key="2">
    <source>
        <dbReference type="ARBA" id="ARBA00023267"/>
    </source>
</evidence>
<reference evidence="5 6" key="1">
    <citation type="journal article" date="2013" name="J. Mol. Microbiol. Biotechnol.">
        <title>Analysis of the Complete Genomes of Acholeplasma brassicae , A. palmae and A. laidlawii and Their Comparison to the Obligate Parasites from ' Candidatus Phytoplasma'.</title>
        <authorList>
            <person name="Kube M."/>
            <person name="Siewert C."/>
            <person name="Migdoll A.M."/>
            <person name="Duduk B."/>
            <person name="Holz S."/>
            <person name="Rabus R."/>
            <person name="Seemuller E."/>
            <person name="Mitrovic J."/>
            <person name="Muller I."/>
            <person name="Buttner C."/>
            <person name="Reinhardt R."/>
        </authorList>
    </citation>
    <scope>NUCLEOTIDE SEQUENCE [LARGE SCALE GENOMIC DNA]</scope>
    <source>
        <strain evidence="5 6">J233</strain>
    </source>
</reference>
<dbReference type="PROSITE" id="PS50968">
    <property type="entry name" value="BIOTINYL_LIPOYL"/>
    <property type="match status" value="1"/>
</dbReference>
<evidence type="ECO:0000313" key="5">
    <source>
        <dbReference type="EMBL" id="CCV64676.1"/>
    </source>
</evidence>
<keyword evidence="3" id="KW-0276">Fatty acid metabolism</keyword>
<proteinExistence type="predicted"/>
<organism evidence="5 6">
    <name type="scientific">Alteracholeplasma palmae (strain ATCC 49389 / J233)</name>
    <name type="common">Acholeplasma palmae</name>
    <dbReference type="NCBI Taxonomy" id="1318466"/>
    <lineage>
        <taxon>Bacteria</taxon>
        <taxon>Bacillati</taxon>
        <taxon>Mycoplasmatota</taxon>
        <taxon>Mollicutes</taxon>
        <taxon>Acholeplasmatales</taxon>
        <taxon>Acholeplasmataceae</taxon>
        <taxon>Acholeplasma</taxon>
    </lineage>
</organism>
<keyword evidence="3" id="KW-0443">Lipid metabolism</keyword>
<accession>U4KS32</accession>
<keyword evidence="3" id="KW-0275">Fatty acid biosynthesis</keyword>
<dbReference type="CDD" id="cd06850">
    <property type="entry name" value="biotinyl_domain"/>
    <property type="match status" value="1"/>
</dbReference>
<dbReference type="PRINTS" id="PR01071">
    <property type="entry name" value="ACOABIOTINCC"/>
</dbReference>
<dbReference type="EMBL" id="FO681347">
    <property type="protein sequence ID" value="CCV64676.1"/>
    <property type="molecule type" value="Genomic_DNA"/>
</dbReference>
<dbReference type="RefSeq" id="WP_030003563.1">
    <property type="nucleotide sequence ID" value="NC_022538.1"/>
</dbReference>
<dbReference type="UniPathway" id="UPA00094"/>
<comment type="function">
    <text evidence="3">This protein is a component of the acetyl coenzyme A carboxylase complex; first, biotin carboxylase catalyzes the carboxylation of the carrier protein and then the transcarboxylase transfers the carboxyl group to form malonyl-CoA.</text>
</comment>
<dbReference type="PANTHER" id="PTHR45266:SF3">
    <property type="entry name" value="OXALOACETATE DECARBOXYLASE ALPHA CHAIN"/>
    <property type="match status" value="1"/>
</dbReference>
<comment type="pathway">
    <text evidence="3">Lipid metabolism; fatty acid biosynthesis.</text>
</comment>
<name>U4KS32_ALTPJ</name>
<dbReference type="AlphaFoldDB" id="U4KS32"/>